<protein>
    <recommendedName>
        <fullName evidence="4 16">NADH-ubiquinone oxidoreductase chain 4</fullName>
        <ecNumber evidence="3 16">7.1.1.2</ecNumber>
    </recommendedName>
</protein>
<evidence type="ECO:0000256" key="10">
    <source>
        <dbReference type="ARBA" id="ARBA00022989"/>
    </source>
</evidence>
<feature type="signal peptide" evidence="17">
    <location>
        <begin position="1"/>
        <end position="17"/>
    </location>
</feature>
<evidence type="ECO:0000256" key="3">
    <source>
        <dbReference type="ARBA" id="ARBA00012944"/>
    </source>
</evidence>
<feature type="transmembrane region" description="Helical" evidence="16">
    <location>
        <begin position="278"/>
        <end position="298"/>
    </location>
</feature>
<feature type="chain" id="PRO_5005451062" description="NADH-ubiquinone oxidoreductase chain 4" evidence="17">
    <location>
        <begin position="18"/>
        <end position="453"/>
    </location>
</feature>
<evidence type="ECO:0000256" key="17">
    <source>
        <dbReference type="SAM" id="SignalP"/>
    </source>
</evidence>
<feature type="transmembrane region" description="Helical" evidence="16">
    <location>
        <begin position="217"/>
        <end position="238"/>
    </location>
</feature>
<evidence type="ECO:0000256" key="4">
    <source>
        <dbReference type="ARBA" id="ARBA00021006"/>
    </source>
</evidence>
<dbReference type="GO" id="GO:0048039">
    <property type="term" value="F:ubiquinone binding"/>
    <property type="evidence" value="ECO:0007669"/>
    <property type="project" value="TreeGrafter"/>
</dbReference>
<dbReference type="Pfam" id="PF00361">
    <property type="entry name" value="Proton_antipo_M"/>
    <property type="match status" value="1"/>
</dbReference>
<keyword evidence="17" id="KW-0732">Signal</keyword>
<keyword evidence="7 16" id="KW-0812">Transmembrane</keyword>
<dbReference type="GO" id="GO:0003954">
    <property type="term" value="F:NADH dehydrogenase activity"/>
    <property type="evidence" value="ECO:0007669"/>
    <property type="project" value="TreeGrafter"/>
</dbReference>
<evidence type="ECO:0000256" key="15">
    <source>
        <dbReference type="ARBA" id="ARBA00049551"/>
    </source>
</evidence>
<feature type="domain" description="NADH:ubiquinone oxidoreductase chain 4 N-terminal" evidence="19">
    <location>
        <begin position="1"/>
        <end position="104"/>
    </location>
</feature>
<evidence type="ECO:0000256" key="9">
    <source>
        <dbReference type="ARBA" id="ARBA00022982"/>
    </source>
</evidence>
<feature type="domain" description="NADH:quinone oxidoreductase/Mrp antiporter transmembrane" evidence="18">
    <location>
        <begin position="109"/>
        <end position="391"/>
    </location>
</feature>
<sequence length="453" mass="50718">MLMFTLWLFLLIAVVFSPKKYLWSLTTVQSLIIASYSIVWVNQHDFNMSTYLYIDNISAPLALLTCWLLPLTLLASQNSLKPEPMARQRSFIFTVSAAQFVTLMAFTTSDLLFFFILFEASLIPIICIITQWGSQKRRLEAGMYIAIYTMLGAVPLLICLIDLYNSHGSLLFGIINLAPSTKTQYPGLFWVSCNSAFLMKLPMYCLHLWLPKAHVEAPVAGSMILAGTLLKLGGYGILRMSSLTQVSLTNFIFPIFLIATFGILATALLCMRQTDLKSLIAMSSISHMNLIIIATMISTSSGHAGAVVMMISHGLTSSAMFCLANFIYERTNNRSMIMLRGTMLILPLTGLWWLLVSISNMAFPPSINFAGELMIMITLFNWSTVTFLIVALNLIFTTAYSLYIFWSTQRGPIPHHLKPLPPTLIREHILLTLHILPAALLILKPDFIIFSCH</sequence>
<evidence type="ECO:0000313" key="20">
    <source>
        <dbReference type="EMBL" id="AIZ97044.1"/>
    </source>
</evidence>
<dbReference type="PANTHER" id="PTHR43507">
    <property type="entry name" value="NADH-UBIQUINONE OXIDOREDUCTASE CHAIN 4"/>
    <property type="match status" value="1"/>
</dbReference>
<dbReference type="InterPro" id="IPR003918">
    <property type="entry name" value="NADH_UbQ_OxRdtase"/>
</dbReference>
<dbReference type="GO" id="GO:0015990">
    <property type="term" value="P:electron transport coupled proton transport"/>
    <property type="evidence" value="ECO:0007669"/>
    <property type="project" value="TreeGrafter"/>
</dbReference>
<proteinExistence type="inferred from homology"/>
<dbReference type="GO" id="GO:0042773">
    <property type="term" value="P:ATP synthesis coupled electron transport"/>
    <property type="evidence" value="ECO:0007669"/>
    <property type="project" value="InterPro"/>
</dbReference>
<gene>
    <name evidence="20" type="primary">ND4</name>
</gene>
<keyword evidence="10 16" id="KW-1133">Transmembrane helix</keyword>
<evidence type="ECO:0000256" key="12">
    <source>
        <dbReference type="ARBA" id="ARBA00023075"/>
    </source>
</evidence>
<dbReference type="NCBIfam" id="TIGR01972">
    <property type="entry name" value="NDH_I_M"/>
    <property type="match status" value="1"/>
</dbReference>
<dbReference type="GO" id="GO:0031966">
    <property type="term" value="C:mitochondrial membrane"/>
    <property type="evidence" value="ECO:0007669"/>
    <property type="project" value="UniProtKB-SubCell"/>
</dbReference>
<keyword evidence="11 16" id="KW-0520">NAD</keyword>
<evidence type="ECO:0000256" key="8">
    <source>
        <dbReference type="ARBA" id="ARBA00022967"/>
    </source>
</evidence>
<comment type="catalytic activity">
    <reaction evidence="15 16">
        <text>a ubiquinone + NADH + 5 H(+)(in) = a ubiquinol + NAD(+) + 4 H(+)(out)</text>
        <dbReference type="Rhea" id="RHEA:29091"/>
        <dbReference type="Rhea" id="RHEA-COMP:9565"/>
        <dbReference type="Rhea" id="RHEA-COMP:9566"/>
        <dbReference type="ChEBI" id="CHEBI:15378"/>
        <dbReference type="ChEBI" id="CHEBI:16389"/>
        <dbReference type="ChEBI" id="CHEBI:17976"/>
        <dbReference type="ChEBI" id="CHEBI:57540"/>
        <dbReference type="ChEBI" id="CHEBI:57945"/>
        <dbReference type="EC" id="7.1.1.2"/>
    </reaction>
</comment>
<comment type="similarity">
    <text evidence="2 16">Belongs to the complex I subunit 4 family.</text>
</comment>
<dbReference type="PANTHER" id="PTHR43507:SF20">
    <property type="entry name" value="NADH-UBIQUINONE OXIDOREDUCTASE CHAIN 4"/>
    <property type="match status" value="1"/>
</dbReference>
<evidence type="ECO:0000256" key="14">
    <source>
        <dbReference type="ARBA" id="ARBA00023136"/>
    </source>
</evidence>
<dbReference type="EMBL" id="KM247361">
    <property type="protein sequence ID" value="AIZ97044.1"/>
    <property type="molecule type" value="Genomic_DNA"/>
</dbReference>
<feature type="transmembrane region" description="Helical" evidence="16">
    <location>
        <begin position="337"/>
        <end position="355"/>
    </location>
</feature>
<comment type="function">
    <text evidence="16">Core subunit of the mitochondrial membrane respiratory chain NADH dehydrogenase (Complex I) which catalyzes electron transfer from NADH through the respiratory chain, using ubiquinone as an electron acceptor. Essential for the catalytic activity and assembly of complex I.</text>
</comment>
<feature type="transmembrane region" description="Helical" evidence="16">
    <location>
        <begin position="187"/>
        <end position="210"/>
    </location>
</feature>
<evidence type="ECO:0000256" key="6">
    <source>
        <dbReference type="ARBA" id="ARBA00022660"/>
    </source>
</evidence>
<feature type="transmembrane region" description="Helical" evidence="16">
    <location>
        <begin position="90"/>
        <end position="106"/>
    </location>
</feature>
<geneLocation type="mitochondrion" evidence="20"/>
<dbReference type="AlphaFoldDB" id="A0A0K0LFD8"/>
<dbReference type="EC" id="7.1.1.2" evidence="3 16"/>
<accession>A0A0K0LFD8</accession>
<dbReference type="InterPro" id="IPR001750">
    <property type="entry name" value="ND/Mrp_TM"/>
</dbReference>
<feature type="transmembrane region" description="Helical" evidence="16">
    <location>
        <begin position="48"/>
        <end position="69"/>
    </location>
</feature>
<evidence type="ECO:0000256" key="13">
    <source>
        <dbReference type="ARBA" id="ARBA00023128"/>
    </source>
</evidence>
<feature type="transmembrane region" description="Helical" evidence="16">
    <location>
        <begin position="304"/>
        <end position="328"/>
    </location>
</feature>
<evidence type="ECO:0000259" key="18">
    <source>
        <dbReference type="Pfam" id="PF00361"/>
    </source>
</evidence>
<evidence type="ECO:0000256" key="16">
    <source>
        <dbReference type="RuleBase" id="RU003297"/>
    </source>
</evidence>
<dbReference type="InterPro" id="IPR000260">
    <property type="entry name" value="NADH4_N"/>
</dbReference>
<organism evidence="20">
    <name type="scientific">Cornufer vitianus</name>
    <name type="common">Fiji ground frog</name>
    <name type="synonym">Hylodes vitianus</name>
    <dbReference type="NCBI Taxonomy" id="1582976"/>
    <lineage>
        <taxon>Eukaryota</taxon>
        <taxon>Metazoa</taxon>
        <taxon>Chordata</taxon>
        <taxon>Craniata</taxon>
        <taxon>Vertebrata</taxon>
        <taxon>Euteleostomi</taxon>
        <taxon>Amphibia</taxon>
        <taxon>Batrachia</taxon>
        <taxon>Anura</taxon>
        <taxon>Neobatrachia</taxon>
        <taxon>Ranoidea</taxon>
        <taxon>Ceratobatrachidae</taxon>
        <taxon>Ceratobatrachinae</taxon>
        <taxon>Cornufer</taxon>
    </lineage>
</organism>
<keyword evidence="12 16" id="KW-0830">Ubiquinone</keyword>
<evidence type="ECO:0000256" key="11">
    <source>
        <dbReference type="ARBA" id="ARBA00023027"/>
    </source>
</evidence>
<evidence type="ECO:0000256" key="5">
    <source>
        <dbReference type="ARBA" id="ARBA00022448"/>
    </source>
</evidence>
<evidence type="ECO:0000256" key="1">
    <source>
        <dbReference type="ARBA" id="ARBA00004225"/>
    </source>
</evidence>
<evidence type="ECO:0000256" key="2">
    <source>
        <dbReference type="ARBA" id="ARBA00009025"/>
    </source>
</evidence>
<evidence type="ECO:0000259" key="19">
    <source>
        <dbReference type="Pfam" id="PF01059"/>
    </source>
</evidence>
<keyword evidence="9 16" id="KW-0249">Electron transport</keyword>
<comment type="subcellular location">
    <subcellularLocation>
        <location evidence="1 16">Mitochondrion membrane</location>
        <topology evidence="1 16">Multi-pass membrane protein</topology>
    </subcellularLocation>
</comment>
<name>A0A0K0LFD8_CORVT</name>
<feature type="transmembrane region" description="Helical" evidence="16">
    <location>
        <begin position="250"/>
        <end position="271"/>
    </location>
</feature>
<dbReference type="PRINTS" id="PR01437">
    <property type="entry name" value="NUOXDRDTASE4"/>
</dbReference>
<keyword evidence="6 16" id="KW-0679">Respiratory chain</keyword>
<keyword evidence="8" id="KW-1278">Translocase</keyword>
<feature type="transmembrane region" description="Helical" evidence="16">
    <location>
        <begin position="145"/>
        <end position="167"/>
    </location>
</feature>
<dbReference type="Pfam" id="PF01059">
    <property type="entry name" value="Oxidored_q5_N"/>
    <property type="match status" value="1"/>
</dbReference>
<evidence type="ECO:0000256" key="7">
    <source>
        <dbReference type="ARBA" id="ARBA00022692"/>
    </source>
</evidence>
<keyword evidence="13 16" id="KW-0496">Mitochondrion</keyword>
<reference evidence="20" key="1">
    <citation type="submission" date="2014-07" db="EMBL/GenBank/DDBJ databases">
        <title>A systematic study of Ichneumonosoma Meijere, Pelmatops Enderlein, Pseudopelmatops Shiraki and Soita Walker (Diptera: Tephritidae).</title>
        <authorList>
            <person name="Chen X.-L."/>
            <person name="Norrbom A."/>
            <person name="Zhu C.-D."/>
        </authorList>
    </citation>
    <scope>NUCLEOTIDE SEQUENCE</scope>
</reference>
<keyword evidence="5 16" id="KW-0813">Transport</keyword>
<feature type="transmembrane region" description="Helical" evidence="16">
    <location>
        <begin position="112"/>
        <end position="133"/>
    </location>
</feature>
<dbReference type="InterPro" id="IPR010227">
    <property type="entry name" value="NADH_Q_OxRdtase_chainM/4"/>
</dbReference>
<dbReference type="GO" id="GO:0008137">
    <property type="term" value="F:NADH dehydrogenase (ubiquinone) activity"/>
    <property type="evidence" value="ECO:0007669"/>
    <property type="project" value="UniProtKB-UniRule"/>
</dbReference>
<keyword evidence="14 16" id="KW-0472">Membrane</keyword>